<dbReference type="Pfam" id="PF03652">
    <property type="entry name" value="RuvX"/>
    <property type="match status" value="1"/>
</dbReference>
<feature type="domain" description="YqgF/RNase H-like" evidence="7">
    <location>
        <begin position="49"/>
        <end position="155"/>
    </location>
</feature>
<dbReference type="EMBL" id="VSLD01000002">
    <property type="protein sequence ID" value="TYC99421.1"/>
    <property type="molecule type" value="Genomic_DNA"/>
</dbReference>
<dbReference type="NCBIfam" id="TIGR00250">
    <property type="entry name" value="RNAse_H_YqgF"/>
    <property type="match status" value="1"/>
</dbReference>
<evidence type="ECO:0000256" key="6">
    <source>
        <dbReference type="SAM" id="MobiDB-lite"/>
    </source>
</evidence>
<dbReference type="GO" id="GO:0005829">
    <property type="term" value="C:cytosol"/>
    <property type="evidence" value="ECO:0007669"/>
    <property type="project" value="TreeGrafter"/>
</dbReference>
<evidence type="ECO:0000313" key="9">
    <source>
        <dbReference type="Proteomes" id="UP000323410"/>
    </source>
</evidence>
<dbReference type="CDD" id="cd16964">
    <property type="entry name" value="YqgF"/>
    <property type="match status" value="1"/>
</dbReference>
<comment type="function">
    <text evidence="5">Could be a nuclease involved in processing of the 5'-end of pre-16S rRNA.</text>
</comment>
<dbReference type="SMART" id="SM00732">
    <property type="entry name" value="YqgFc"/>
    <property type="match status" value="1"/>
</dbReference>
<feature type="region of interest" description="Disordered" evidence="6">
    <location>
        <begin position="1"/>
        <end position="49"/>
    </location>
</feature>
<evidence type="ECO:0000256" key="3">
    <source>
        <dbReference type="ARBA" id="ARBA00022722"/>
    </source>
</evidence>
<dbReference type="EC" id="3.1.-.-" evidence="5"/>
<comment type="similarity">
    <text evidence="5">Belongs to the YqgF HJR family.</text>
</comment>
<proteinExistence type="inferred from homology"/>
<dbReference type="InterPro" id="IPR012337">
    <property type="entry name" value="RNaseH-like_sf"/>
</dbReference>
<dbReference type="AlphaFoldDB" id="A0A5D0XST2"/>
<name>A0A5D0XST2_9MICC</name>
<evidence type="ECO:0000259" key="7">
    <source>
        <dbReference type="SMART" id="SM00732"/>
    </source>
</evidence>
<keyword evidence="9" id="KW-1185">Reference proteome</keyword>
<dbReference type="Gene3D" id="3.30.420.140">
    <property type="entry name" value="YqgF/RNase H-like domain"/>
    <property type="match status" value="1"/>
</dbReference>
<organism evidence="8 9">
    <name type="scientific">Arthrobacter echini</name>
    <dbReference type="NCBI Taxonomy" id="1529066"/>
    <lineage>
        <taxon>Bacteria</taxon>
        <taxon>Bacillati</taxon>
        <taxon>Actinomycetota</taxon>
        <taxon>Actinomycetes</taxon>
        <taxon>Micrococcales</taxon>
        <taxon>Micrococcaceae</taxon>
        <taxon>Arthrobacter</taxon>
    </lineage>
</organism>
<keyword evidence="3 5" id="KW-0540">Nuclease</keyword>
<dbReference type="InterPro" id="IPR037027">
    <property type="entry name" value="YqgF/RNaseH-like_dom_sf"/>
</dbReference>
<evidence type="ECO:0000256" key="4">
    <source>
        <dbReference type="ARBA" id="ARBA00022801"/>
    </source>
</evidence>
<keyword evidence="2 5" id="KW-0690">Ribosome biogenesis</keyword>
<reference evidence="8 9" key="1">
    <citation type="submission" date="2019-08" db="EMBL/GenBank/DDBJ databases">
        <title>Genone of Arthrobacter echini P9.</title>
        <authorList>
            <person name="Bowman J.P."/>
        </authorList>
    </citation>
    <scope>NUCLEOTIDE SEQUENCE [LARGE SCALE GENOMIC DNA]</scope>
    <source>
        <strain evidence="8 9">P9</strain>
    </source>
</reference>
<dbReference type="InterPro" id="IPR006641">
    <property type="entry name" value="YqgF/RNaseH-like_dom"/>
</dbReference>
<evidence type="ECO:0000256" key="2">
    <source>
        <dbReference type="ARBA" id="ARBA00022517"/>
    </source>
</evidence>
<dbReference type="OrthoDB" id="9790539at2"/>
<gene>
    <name evidence="8" type="primary">ruvX</name>
    <name evidence="8" type="ORF">FQ377_05435</name>
</gene>
<dbReference type="HAMAP" id="MF_00651">
    <property type="entry name" value="Nuclease_YqgF"/>
    <property type="match status" value="1"/>
</dbReference>
<evidence type="ECO:0000313" key="8">
    <source>
        <dbReference type="EMBL" id="TYC99421.1"/>
    </source>
</evidence>
<dbReference type="GO" id="GO:0016788">
    <property type="term" value="F:hydrolase activity, acting on ester bonds"/>
    <property type="evidence" value="ECO:0007669"/>
    <property type="project" value="UniProtKB-UniRule"/>
</dbReference>
<sequence>MTSPRAAAQTPHASPTRCRRSARRSRIAEGAVTGPNPGGQDAGPSYPVGPKLGVDVGQVRVGLAACDRDSLLATPVRTLKRDARRNHDVRLVAREAIERDAVQIVIGLPKNLSGREGASAEMAREYAGLVVEELVRQAHPIPVRLVDERLSTVSAHRSLHSAGLSSREHRKVVDQVAAVEILQHAIDMQRSRGRDVGDPVPTRDAAGVPRPLPTPTEEPSMKNMSSSRREEEA</sequence>
<comment type="subcellular location">
    <subcellularLocation>
        <location evidence="5">Cytoplasm</location>
    </subcellularLocation>
</comment>
<evidence type="ECO:0000256" key="5">
    <source>
        <dbReference type="HAMAP-Rule" id="MF_00651"/>
    </source>
</evidence>
<dbReference type="PANTHER" id="PTHR33317:SF4">
    <property type="entry name" value="POLYNUCLEOTIDYL TRANSFERASE, RIBONUCLEASE H-LIKE SUPERFAMILY PROTEIN"/>
    <property type="match status" value="1"/>
</dbReference>
<dbReference type="GO" id="GO:0000967">
    <property type="term" value="P:rRNA 5'-end processing"/>
    <property type="evidence" value="ECO:0007669"/>
    <property type="project" value="UniProtKB-UniRule"/>
</dbReference>
<evidence type="ECO:0000256" key="1">
    <source>
        <dbReference type="ARBA" id="ARBA00022490"/>
    </source>
</evidence>
<keyword evidence="1 5" id="KW-0963">Cytoplasm</keyword>
<dbReference type="SUPFAM" id="SSF53098">
    <property type="entry name" value="Ribonuclease H-like"/>
    <property type="match status" value="1"/>
</dbReference>
<dbReference type="PANTHER" id="PTHR33317">
    <property type="entry name" value="POLYNUCLEOTIDYL TRANSFERASE, RIBONUCLEASE H-LIKE SUPERFAMILY PROTEIN"/>
    <property type="match status" value="1"/>
</dbReference>
<keyword evidence="4 5" id="KW-0378">Hydrolase</keyword>
<dbReference type="GO" id="GO:0004518">
    <property type="term" value="F:nuclease activity"/>
    <property type="evidence" value="ECO:0007669"/>
    <property type="project" value="UniProtKB-KW"/>
</dbReference>
<feature type="region of interest" description="Disordered" evidence="6">
    <location>
        <begin position="189"/>
        <end position="233"/>
    </location>
</feature>
<protein>
    <recommendedName>
        <fullName evidence="5">Putative pre-16S rRNA nuclease</fullName>
        <ecNumber evidence="5">3.1.-.-</ecNumber>
    </recommendedName>
</protein>
<dbReference type="InterPro" id="IPR005227">
    <property type="entry name" value="YqgF"/>
</dbReference>
<accession>A0A5D0XST2</accession>
<comment type="caution">
    <text evidence="8">The sequence shown here is derived from an EMBL/GenBank/DDBJ whole genome shotgun (WGS) entry which is preliminary data.</text>
</comment>
<dbReference type="Proteomes" id="UP000323410">
    <property type="component" value="Unassembled WGS sequence"/>
</dbReference>